<accession>A0A1M5LGF1</accession>
<dbReference type="SMART" id="SM00257">
    <property type="entry name" value="LysM"/>
    <property type="match status" value="1"/>
</dbReference>
<evidence type="ECO:0000313" key="5">
    <source>
        <dbReference type="EMBL" id="SHG64117.1"/>
    </source>
</evidence>
<dbReference type="SUPFAM" id="SSF54106">
    <property type="entry name" value="LysM domain"/>
    <property type="match status" value="1"/>
</dbReference>
<dbReference type="FunFam" id="3.10.350.10:FF:000001">
    <property type="entry name" value="Peptidoglycan-binding protein LysM"/>
    <property type="match status" value="1"/>
</dbReference>
<dbReference type="RefSeq" id="WP_072881576.1">
    <property type="nucleotide sequence ID" value="NZ_FQVT01000020.1"/>
</dbReference>
<dbReference type="PANTHER" id="PTHR34700:SF8">
    <property type="entry name" value="POTASSIUM BINDING PROTEIN KBP"/>
    <property type="match status" value="1"/>
</dbReference>
<feature type="domain" description="LysM" evidence="4">
    <location>
        <begin position="112"/>
        <end position="161"/>
    </location>
</feature>
<protein>
    <recommendedName>
        <fullName evidence="3">Potassium binding protein Kbp</fullName>
    </recommendedName>
</protein>
<organism evidence="5 6">
    <name type="scientific">Salegentibacter echinorum</name>
    <dbReference type="NCBI Taxonomy" id="1073325"/>
    <lineage>
        <taxon>Bacteria</taxon>
        <taxon>Pseudomonadati</taxon>
        <taxon>Bacteroidota</taxon>
        <taxon>Flavobacteriia</taxon>
        <taxon>Flavobacteriales</taxon>
        <taxon>Flavobacteriaceae</taxon>
        <taxon>Salegentibacter</taxon>
    </lineage>
</organism>
<evidence type="ECO:0000259" key="4">
    <source>
        <dbReference type="PROSITE" id="PS51782"/>
    </source>
</evidence>
<evidence type="ECO:0000256" key="1">
    <source>
        <dbReference type="ARBA" id="ARBA00004496"/>
    </source>
</evidence>
<proteinExistence type="predicted"/>
<reference evidence="6" key="1">
    <citation type="submission" date="2016-11" db="EMBL/GenBank/DDBJ databases">
        <authorList>
            <person name="Varghese N."/>
            <person name="Submissions S."/>
        </authorList>
    </citation>
    <scope>NUCLEOTIDE SEQUENCE [LARGE SCALE GENOMIC DNA]</scope>
    <source>
        <strain evidence="6">DSM 24579</strain>
    </source>
</reference>
<dbReference type="InterPro" id="IPR036779">
    <property type="entry name" value="LysM_dom_sf"/>
</dbReference>
<dbReference type="PANTHER" id="PTHR34700">
    <property type="entry name" value="POTASSIUM BINDING PROTEIN KBP"/>
    <property type="match status" value="1"/>
</dbReference>
<comment type="subcellular location">
    <subcellularLocation>
        <location evidence="1">Cytoplasm</location>
    </subcellularLocation>
</comment>
<keyword evidence="2" id="KW-0963">Cytoplasm</keyword>
<dbReference type="Pfam" id="PF01476">
    <property type="entry name" value="LysM"/>
    <property type="match status" value="1"/>
</dbReference>
<sequence>MAVFSFFEEVGAQIFNKDREKEETHVEVTDAKKAVLEEQNKAAAEKLLHKAAELKLNIESPVIHIKAATATLYGLAETQDDREKMILLVGNSNGIAKVDDRIAVKEKAPESSFYTVQRGDNLSKIAKEHYDNANKYQLIFEANKPLLEDPDKIFPGQVLRIPPRN</sequence>
<evidence type="ECO:0000256" key="2">
    <source>
        <dbReference type="ARBA" id="ARBA00022490"/>
    </source>
</evidence>
<dbReference type="NCBIfam" id="NF008399">
    <property type="entry name" value="PRK11198.1"/>
    <property type="match status" value="1"/>
</dbReference>
<gene>
    <name evidence="5" type="ORF">SAMN05444483_1201</name>
</gene>
<dbReference type="CDD" id="cd00118">
    <property type="entry name" value="LysM"/>
    <property type="match status" value="1"/>
</dbReference>
<evidence type="ECO:0000313" key="6">
    <source>
        <dbReference type="Proteomes" id="UP000183945"/>
    </source>
</evidence>
<keyword evidence="6" id="KW-1185">Reference proteome</keyword>
<dbReference type="STRING" id="1073325.SAMN05444483_1201"/>
<dbReference type="OrthoDB" id="370541at2"/>
<dbReference type="InterPro" id="IPR052196">
    <property type="entry name" value="Bact_Kbp"/>
</dbReference>
<dbReference type="AlphaFoldDB" id="A0A1M5LGF1"/>
<dbReference type="Proteomes" id="UP000183945">
    <property type="component" value="Unassembled WGS sequence"/>
</dbReference>
<dbReference type="InterPro" id="IPR018392">
    <property type="entry name" value="LysM"/>
</dbReference>
<name>A0A1M5LGF1_SALEC</name>
<dbReference type="PROSITE" id="PS51782">
    <property type="entry name" value="LYSM"/>
    <property type="match status" value="1"/>
</dbReference>
<dbReference type="EMBL" id="FQVT01000020">
    <property type="protein sequence ID" value="SHG64117.1"/>
    <property type="molecule type" value="Genomic_DNA"/>
</dbReference>
<evidence type="ECO:0000256" key="3">
    <source>
        <dbReference type="ARBA" id="ARBA00072219"/>
    </source>
</evidence>
<dbReference type="Gene3D" id="3.10.350.10">
    <property type="entry name" value="LysM domain"/>
    <property type="match status" value="1"/>
</dbReference>
<dbReference type="GO" id="GO:0005737">
    <property type="term" value="C:cytoplasm"/>
    <property type="evidence" value="ECO:0007669"/>
    <property type="project" value="UniProtKB-SubCell"/>
</dbReference>